<name>A0ABV6LTS1_9BACI</name>
<evidence type="ECO:0000313" key="3">
    <source>
        <dbReference type="Proteomes" id="UP001589836"/>
    </source>
</evidence>
<evidence type="ECO:0000256" key="1">
    <source>
        <dbReference type="SAM" id="Coils"/>
    </source>
</evidence>
<sequence>MCGICKGTNVKHEIVDSGYTFEPCPVCGPQTKEEHDREFAELYKKLDEAEALYKKEKTA</sequence>
<reference evidence="2 3" key="1">
    <citation type="submission" date="2024-09" db="EMBL/GenBank/DDBJ databases">
        <authorList>
            <person name="Sun Q."/>
            <person name="Mori K."/>
        </authorList>
    </citation>
    <scope>NUCLEOTIDE SEQUENCE [LARGE SCALE GENOMIC DNA]</scope>
    <source>
        <strain evidence="2 3">NCAIM B.02529</strain>
    </source>
</reference>
<organism evidence="2 3">
    <name type="scientific">Pontibacillus salicampi</name>
    <dbReference type="NCBI Taxonomy" id="1449801"/>
    <lineage>
        <taxon>Bacteria</taxon>
        <taxon>Bacillati</taxon>
        <taxon>Bacillota</taxon>
        <taxon>Bacilli</taxon>
        <taxon>Bacillales</taxon>
        <taxon>Bacillaceae</taxon>
        <taxon>Pontibacillus</taxon>
    </lineage>
</organism>
<dbReference type="Proteomes" id="UP001589836">
    <property type="component" value="Unassembled WGS sequence"/>
</dbReference>
<keyword evidence="1" id="KW-0175">Coiled coil</keyword>
<evidence type="ECO:0000313" key="2">
    <source>
        <dbReference type="EMBL" id="MFC0525805.1"/>
    </source>
</evidence>
<dbReference type="EMBL" id="JBHLTP010000022">
    <property type="protein sequence ID" value="MFC0525805.1"/>
    <property type="molecule type" value="Genomic_DNA"/>
</dbReference>
<protein>
    <submittedName>
        <fullName evidence="2">Uncharacterized protein</fullName>
    </submittedName>
</protein>
<accession>A0ABV6LTS1</accession>
<keyword evidence="3" id="KW-1185">Reference proteome</keyword>
<comment type="caution">
    <text evidence="2">The sequence shown here is derived from an EMBL/GenBank/DDBJ whole genome shotgun (WGS) entry which is preliminary data.</text>
</comment>
<dbReference type="RefSeq" id="WP_377351523.1">
    <property type="nucleotide sequence ID" value="NZ_JBHLTP010000022.1"/>
</dbReference>
<gene>
    <name evidence="2" type="ORF">ACFFGV_19690</name>
</gene>
<feature type="coiled-coil region" evidence="1">
    <location>
        <begin position="32"/>
        <end position="59"/>
    </location>
</feature>
<proteinExistence type="predicted"/>